<dbReference type="RefSeq" id="WP_089749835.1">
    <property type="nucleotide sequence ID" value="NZ_FOOG01000002.1"/>
</dbReference>
<feature type="transmembrane region" description="Helical" evidence="6">
    <location>
        <begin position="357"/>
        <end position="379"/>
    </location>
</feature>
<keyword evidence="4 6" id="KW-1133">Transmembrane helix</keyword>
<evidence type="ECO:0000256" key="4">
    <source>
        <dbReference type="ARBA" id="ARBA00022989"/>
    </source>
</evidence>
<dbReference type="OrthoDB" id="9775950at2"/>
<feature type="transmembrane region" description="Helical" evidence="6">
    <location>
        <begin position="40"/>
        <end position="63"/>
    </location>
</feature>
<evidence type="ECO:0000256" key="5">
    <source>
        <dbReference type="ARBA" id="ARBA00023136"/>
    </source>
</evidence>
<keyword evidence="3 6" id="KW-0812">Transmembrane</keyword>
<feature type="transmembrane region" description="Helical" evidence="6">
    <location>
        <begin position="122"/>
        <end position="139"/>
    </location>
</feature>
<dbReference type="EMBL" id="FOOG01000002">
    <property type="protein sequence ID" value="SFF59012.1"/>
    <property type="molecule type" value="Genomic_DNA"/>
</dbReference>
<feature type="transmembrane region" description="Helical" evidence="6">
    <location>
        <begin position="326"/>
        <end position="345"/>
    </location>
</feature>
<dbReference type="CDD" id="cd13124">
    <property type="entry name" value="MATE_SpoVB_like"/>
    <property type="match status" value="1"/>
</dbReference>
<feature type="transmembrane region" description="Helical" evidence="6">
    <location>
        <begin position="479"/>
        <end position="500"/>
    </location>
</feature>
<feature type="transmembrane region" description="Helical" evidence="6">
    <location>
        <begin position="388"/>
        <end position="408"/>
    </location>
</feature>
<dbReference type="PANTHER" id="PTHR30250">
    <property type="entry name" value="PST FAMILY PREDICTED COLANIC ACID TRANSPORTER"/>
    <property type="match status" value="1"/>
</dbReference>
<feature type="transmembrane region" description="Helical" evidence="6">
    <location>
        <begin position="232"/>
        <end position="252"/>
    </location>
</feature>
<dbReference type="PIRSF" id="PIRSF038958">
    <property type="entry name" value="PG_synth_SpoVB"/>
    <property type="match status" value="1"/>
</dbReference>
<dbReference type="InterPro" id="IPR050833">
    <property type="entry name" value="Poly_Biosynth_Transport"/>
</dbReference>
<feature type="transmembrane region" description="Helical" evidence="6">
    <location>
        <begin position="420"/>
        <end position="438"/>
    </location>
</feature>
<organism evidence="7 8">
    <name type="scientific">Halobacillus alkaliphilus</name>
    <dbReference type="NCBI Taxonomy" id="396056"/>
    <lineage>
        <taxon>Bacteria</taxon>
        <taxon>Bacillati</taxon>
        <taxon>Bacillota</taxon>
        <taxon>Bacilli</taxon>
        <taxon>Bacillales</taxon>
        <taxon>Bacillaceae</taxon>
        <taxon>Halobacillus</taxon>
    </lineage>
</organism>
<feature type="transmembrane region" description="Helical" evidence="6">
    <location>
        <begin position="450"/>
        <end position="467"/>
    </location>
</feature>
<dbReference type="InterPro" id="IPR024923">
    <property type="entry name" value="PG_synth_SpoVB"/>
</dbReference>
<dbReference type="InterPro" id="IPR002797">
    <property type="entry name" value="Polysacc_synth"/>
</dbReference>
<evidence type="ECO:0000256" key="2">
    <source>
        <dbReference type="ARBA" id="ARBA00022475"/>
    </source>
</evidence>
<gene>
    <name evidence="7" type="ORF">SAMN05216353_102221</name>
</gene>
<proteinExistence type="predicted"/>
<feature type="transmembrane region" description="Helical" evidence="6">
    <location>
        <begin position="160"/>
        <end position="177"/>
    </location>
</feature>
<reference evidence="8" key="1">
    <citation type="submission" date="2016-10" db="EMBL/GenBank/DDBJ databases">
        <authorList>
            <person name="Varghese N."/>
            <person name="Submissions S."/>
        </authorList>
    </citation>
    <scope>NUCLEOTIDE SEQUENCE [LARGE SCALE GENOMIC DNA]</scope>
    <source>
        <strain evidence="8">FP5</strain>
    </source>
</reference>
<keyword evidence="5 6" id="KW-0472">Membrane</keyword>
<evidence type="ECO:0000256" key="6">
    <source>
        <dbReference type="SAM" id="Phobius"/>
    </source>
</evidence>
<keyword evidence="8" id="KW-1185">Reference proteome</keyword>
<comment type="subcellular location">
    <subcellularLocation>
        <location evidence="1">Cell membrane</location>
        <topology evidence="1">Multi-pass membrane protein</topology>
    </subcellularLocation>
</comment>
<evidence type="ECO:0000313" key="8">
    <source>
        <dbReference type="Proteomes" id="UP000198897"/>
    </source>
</evidence>
<protein>
    <submittedName>
        <fullName evidence="7">Membrane protein involved in the export of O-antigen and teichoic acid</fullName>
    </submittedName>
</protein>
<dbReference type="AlphaFoldDB" id="A0A1I2JW00"/>
<feature type="transmembrane region" description="Helical" evidence="6">
    <location>
        <begin position="183"/>
        <end position="203"/>
    </location>
</feature>
<evidence type="ECO:0000313" key="7">
    <source>
        <dbReference type="EMBL" id="SFF59012.1"/>
    </source>
</evidence>
<keyword evidence="2" id="KW-1003">Cell membrane</keyword>
<evidence type="ECO:0000256" key="1">
    <source>
        <dbReference type="ARBA" id="ARBA00004651"/>
    </source>
</evidence>
<dbReference type="PANTHER" id="PTHR30250:SF29">
    <property type="entry name" value="POLYSACCHARIDE BIOSYNTHESIS PROTEIN C-TERMINAL DOMAIN-CONTAINING PROTEIN"/>
    <property type="match status" value="1"/>
</dbReference>
<accession>A0A1I2JW00</accession>
<evidence type="ECO:0000256" key="3">
    <source>
        <dbReference type="ARBA" id="ARBA00022692"/>
    </source>
</evidence>
<dbReference type="GO" id="GO:0005886">
    <property type="term" value="C:plasma membrane"/>
    <property type="evidence" value="ECO:0007669"/>
    <property type="project" value="UniProtKB-SubCell"/>
</dbReference>
<dbReference type="Pfam" id="PF01943">
    <property type="entry name" value="Polysacc_synt"/>
    <property type="match status" value="1"/>
</dbReference>
<feature type="transmembrane region" description="Helical" evidence="6">
    <location>
        <begin position="285"/>
        <end position="305"/>
    </location>
</feature>
<dbReference type="Proteomes" id="UP000198897">
    <property type="component" value="Unassembled WGS sequence"/>
</dbReference>
<name>A0A1I2JW00_9BACI</name>
<feature type="transmembrane region" description="Helical" evidence="6">
    <location>
        <begin position="83"/>
        <end position="110"/>
    </location>
</feature>
<sequence length="519" mass="56808">MSQSTFLKSTFILTLAALFSKILGSLFRIPLQNIAGDEVLGIFTLVYPVYMVTLILSVAGIPLAISKLIAEARTEENHLHIRLIYVTASILGLLFGLVSFTLIAVFSSPISQLLGGPETEPALLLVATGLLIAPYMAVYRGYFQGFDHMNPTAISQVLEQFFRAALVLLIAYILTRLSFSNEWIAGGVMAGSLFGVIASFIYLRFTYVKSPQRIQKSTSYSFRDFKTWSRTILRISIPIAIGTVTMALLNFVDSFTIPFSLDRHHEESSLSITYLYGIYGRGLSLVQIATVFATSIILPLVPLLTAKKKEGDRTDMRSTIEVTHRLTNLISWPAAMGLAALAIPLNVALFTNAEGSFVIAILGISSVFTSLTIVGTGILQGIDFARKAAIIIIAGVVVKVFLNLWLVGWLGLEGAGLSTLIVYVLLTIVNTLYIVRYIAFTIVSKSDLKIIGSSLVMGILVGVPALYYSVADWGRWEAFTYSILAIVFGGIAYIGCLYALKAIDRETLKRMPMFGKYFS</sequence>